<reference evidence="2" key="1">
    <citation type="journal article" date="2023" name="Front. Plant Sci.">
        <title>Chromosomal-level genome assembly of Melastoma candidum provides insights into trichome evolution.</title>
        <authorList>
            <person name="Zhong Y."/>
            <person name="Wu W."/>
            <person name="Sun C."/>
            <person name="Zou P."/>
            <person name="Liu Y."/>
            <person name="Dai S."/>
            <person name="Zhou R."/>
        </authorList>
    </citation>
    <scope>NUCLEOTIDE SEQUENCE [LARGE SCALE GENOMIC DNA]</scope>
</reference>
<organism evidence="1 2">
    <name type="scientific">Melastoma candidum</name>
    <dbReference type="NCBI Taxonomy" id="119954"/>
    <lineage>
        <taxon>Eukaryota</taxon>
        <taxon>Viridiplantae</taxon>
        <taxon>Streptophyta</taxon>
        <taxon>Embryophyta</taxon>
        <taxon>Tracheophyta</taxon>
        <taxon>Spermatophyta</taxon>
        <taxon>Magnoliopsida</taxon>
        <taxon>eudicotyledons</taxon>
        <taxon>Gunneridae</taxon>
        <taxon>Pentapetalae</taxon>
        <taxon>rosids</taxon>
        <taxon>malvids</taxon>
        <taxon>Myrtales</taxon>
        <taxon>Melastomataceae</taxon>
        <taxon>Melastomatoideae</taxon>
        <taxon>Melastomateae</taxon>
        <taxon>Melastoma</taxon>
    </lineage>
</organism>
<name>A0ACB9QHS8_9MYRT</name>
<evidence type="ECO:0000313" key="2">
    <source>
        <dbReference type="Proteomes" id="UP001057402"/>
    </source>
</evidence>
<keyword evidence="2" id="KW-1185">Reference proteome</keyword>
<protein>
    <submittedName>
        <fullName evidence="1">Uncharacterized protein</fullName>
    </submittedName>
</protein>
<accession>A0ACB9QHS8</accession>
<dbReference type="EMBL" id="CM042885">
    <property type="protein sequence ID" value="KAI4366104.1"/>
    <property type="molecule type" value="Genomic_DNA"/>
</dbReference>
<gene>
    <name evidence="1" type="ORF">MLD38_022025</name>
</gene>
<sequence>MRLPIGAVTVVLLVIRVLSLTQCSGSFDTITTSRLIHDGETIISPGGTFELGFFSPGDPSKRYVGIWFKRVNTVTVAWVANRLTPVTDGKGMLRLTYQGKLILQDGTGVVVWSSNGSTAGYIPTARLLDSGNLVVQSGMDGDFLWQSFDYPTDTVLAGMKIGINRTSGFKQQLTSWRNFDDASPGNFTYGLDFSGLPEMMTWEGSQIIHSSGPWTGERWSGSITLGPSRYYHYELVWTDEEVYYHYELGNASVITRLYLSPTGNLQRFMWIDDLKRWQLYLNIPNDNCDTYGLCGPHGICTIMDSPVCACLKGFVPKSPSGWDMSDWSKGCSRRTALECGMDIFVNYQEVKLPNTHYSWFNRSMNLEECHNTCRSNCSCMAYSNLDTRDGGSGCLQWYGDLIDIRNIPREGQELYIRMSAAESGLLESSRKKQKVMPVGLMVGLTATLAGICLSLYFLRKKINIRIGSLAGRSEKYQLEQRIKGEEDLELPLFSISVVLKATRNFSLDNKIGEGGFGPVYQGVLSDGREIAVKDPMRRKLLDWKRRMDIIIGIARGLVYLHHDSRLRIIHRDLKASNILLDAEMNPKISDFGLAKGFIGNETGANTGRVVGTYGYMSPEYAIDGAFSMKSDVFSFGVLVLEIVNGQRNRGFYHPDHLHNLLGHAWKLFVEDKRPLEFLDQEINGSQDASQVLRCIQVGLLCVQRCAEDRPDMDKVLLMLGSDIELSFPKEPGFFNERKPECRGPSEIPKNFKFQILRRKMRIRSLAIMVALLLGIFVLSQMKYSGAFDTITTSQPVRDGDTIISVGGTFQLGFFSPGDPSKRYVGIWFQKVNPVTTVWVANRLMPVTDGKGVLRVTNQGNLILQNGTGRVLWSSNTSVAEGYNPVAQLLDSGNLVLQNGIEGDILWQSFDYPTDTVLPDMKIGINRTSGFERHLTSWRSSDDPSPGNFTYGIDIWGLHEMMLRQGSEIKYRTGPWNGLRWSGSTNFGSNVNYHYELVLTDEEAYYHFKLSNKSFIYRLSLSPTGNLERLTWIDDLNRWNRFLNVPVDNCDTYSLCGPHGICTITDSPVCACLKGFDPKFPQEWNATDWSKGCVRRSALECGTDIFLNNAEVKLPNTHYSWFNSTMNLKDCHNTCKNNCSCMAYSSMDIRDGSGCLQWHEDLVDIRSIPKGGQELYVRMSVAESGLLASSHKKHKLAIDLTVGLAAAVAGIGLSLYFLLKKIGNKTGPAADTMHRFQLEQMIEAEDDLELLQLDLSNVLTATGNFSTDNKLGEGGFGPVYRGVLSDGQEVAVKKLSLNSRQGLDELKNEVIHIAKLQHRNLVRLLGFCIQEEKLLIYEYMPNRSLDSHIFNPTRRKLLDWKKRFDIITGIAKGLVYLHHDSRLRIIHRDLKADNILLDKDMNPKISDFGLARGFMGNETAANTNRVVGTYGYMSPEYTIDGTFSTKSDVFSYGVLVLEIMSGQRNRGFYHPDHRHNLVGHAWKLFAQEEEPLELLDPSIEDSYDTSEVLRCIHVGLLCVQQCPDDRPNMSKVVTMLESGIELPFPKEPGFFNERRQVQSDNSSSSQQPCSSNMITMTLITPR</sequence>
<proteinExistence type="predicted"/>
<dbReference type="Proteomes" id="UP001057402">
    <property type="component" value="Chromosome 6"/>
</dbReference>
<comment type="caution">
    <text evidence="1">The sequence shown here is derived from an EMBL/GenBank/DDBJ whole genome shotgun (WGS) entry which is preliminary data.</text>
</comment>
<evidence type="ECO:0000313" key="1">
    <source>
        <dbReference type="EMBL" id="KAI4366104.1"/>
    </source>
</evidence>